<dbReference type="Pfam" id="PF04749">
    <property type="entry name" value="PLAC8"/>
    <property type="match status" value="1"/>
</dbReference>
<organism evidence="2 3">
    <name type="scientific">Collybiopsis luxurians FD-317 M1</name>
    <dbReference type="NCBI Taxonomy" id="944289"/>
    <lineage>
        <taxon>Eukaryota</taxon>
        <taxon>Fungi</taxon>
        <taxon>Dikarya</taxon>
        <taxon>Basidiomycota</taxon>
        <taxon>Agaricomycotina</taxon>
        <taxon>Agaricomycetes</taxon>
        <taxon>Agaricomycetidae</taxon>
        <taxon>Agaricales</taxon>
        <taxon>Marasmiineae</taxon>
        <taxon>Omphalotaceae</taxon>
        <taxon>Collybiopsis</taxon>
        <taxon>Collybiopsis luxurians</taxon>
    </lineage>
</organism>
<dbReference type="PANTHER" id="PTHR15907">
    <property type="entry name" value="DUF614 FAMILY PROTEIN-RELATED"/>
    <property type="match status" value="1"/>
</dbReference>
<feature type="compositionally biased region" description="Low complexity" evidence="1">
    <location>
        <begin position="53"/>
        <end position="68"/>
    </location>
</feature>
<evidence type="ECO:0000256" key="1">
    <source>
        <dbReference type="SAM" id="MobiDB-lite"/>
    </source>
</evidence>
<accession>A0A0D0BX93</accession>
<dbReference type="NCBIfam" id="TIGR01571">
    <property type="entry name" value="A_thal_Cys_rich"/>
    <property type="match status" value="1"/>
</dbReference>
<dbReference type="InterPro" id="IPR006461">
    <property type="entry name" value="PLAC_motif_containing"/>
</dbReference>
<evidence type="ECO:0000313" key="3">
    <source>
        <dbReference type="Proteomes" id="UP000053593"/>
    </source>
</evidence>
<reference evidence="2 3" key="1">
    <citation type="submission" date="2014-04" db="EMBL/GenBank/DDBJ databases">
        <title>Evolutionary Origins and Diversification of the Mycorrhizal Mutualists.</title>
        <authorList>
            <consortium name="DOE Joint Genome Institute"/>
            <consortium name="Mycorrhizal Genomics Consortium"/>
            <person name="Kohler A."/>
            <person name="Kuo A."/>
            <person name="Nagy L.G."/>
            <person name="Floudas D."/>
            <person name="Copeland A."/>
            <person name="Barry K.W."/>
            <person name="Cichocki N."/>
            <person name="Veneault-Fourrey C."/>
            <person name="LaButti K."/>
            <person name="Lindquist E.A."/>
            <person name="Lipzen A."/>
            <person name="Lundell T."/>
            <person name="Morin E."/>
            <person name="Murat C."/>
            <person name="Riley R."/>
            <person name="Ohm R."/>
            <person name="Sun H."/>
            <person name="Tunlid A."/>
            <person name="Henrissat B."/>
            <person name="Grigoriev I.V."/>
            <person name="Hibbett D.S."/>
            <person name="Martin F."/>
        </authorList>
    </citation>
    <scope>NUCLEOTIDE SEQUENCE [LARGE SCALE GENOMIC DNA]</scope>
    <source>
        <strain evidence="2 3">FD-317 M1</strain>
    </source>
</reference>
<feature type="region of interest" description="Disordered" evidence="1">
    <location>
        <begin position="1"/>
        <end position="95"/>
    </location>
</feature>
<dbReference type="HOGENOM" id="CLU_1147304_0_0_1"/>
<name>A0A0D0BX93_9AGAR</name>
<feature type="compositionally biased region" description="Polar residues" evidence="1">
    <location>
        <begin position="12"/>
        <end position="22"/>
    </location>
</feature>
<dbReference type="Proteomes" id="UP000053593">
    <property type="component" value="Unassembled WGS sequence"/>
</dbReference>
<protein>
    <recommendedName>
        <fullName evidence="4">PLAC8-domain-containing protein</fullName>
    </recommendedName>
</protein>
<keyword evidence="3" id="KW-1185">Reference proteome</keyword>
<evidence type="ECO:0008006" key="4">
    <source>
        <dbReference type="Google" id="ProtNLM"/>
    </source>
</evidence>
<dbReference type="OrthoDB" id="1045822at2759"/>
<evidence type="ECO:0000313" key="2">
    <source>
        <dbReference type="EMBL" id="KIK50112.1"/>
    </source>
</evidence>
<gene>
    <name evidence="2" type="ORF">GYMLUDRAFT_51368</name>
</gene>
<sequence length="242" mass="26033">MIIDNRPDEVTESTGKQNSNPPGYSLHAEAGSSSNARLISRHERNDPSMSYPPQAAAPDSGAFAASQATISSQPLRKDRMTEIVGSRNGRKMPVDLRGKRDWSSSLCGCFMGGDDEMDTCCTACCCPCVVFARNKTRIDHLANHRLPEPEGGTTGGTCAVYALMTLLFGIAGCAMQVPLRGTIRDRYSIAGTALGDMCTSLCCYSCALTQEHIEISAEEHSFPRGVGGSSGVYYDDPNRYQV</sequence>
<proteinExistence type="predicted"/>
<dbReference type="EMBL" id="KN834930">
    <property type="protein sequence ID" value="KIK50112.1"/>
    <property type="molecule type" value="Genomic_DNA"/>
</dbReference>
<dbReference type="AlphaFoldDB" id="A0A0D0BX93"/>